<name>A0ABR2S1W6_9ROSI</name>
<organism evidence="1 2">
    <name type="scientific">Hibiscus sabdariffa</name>
    <name type="common">roselle</name>
    <dbReference type="NCBI Taxonomy" id="183260"/>
    <lineage>
        <taxon>Eukaryota</taxon>
        <taxon>Viridiplantae</taxon>
        <taxon>Streptophyta</taxon>
        <taxon>Embryophyta</taxon>
        <taxon>Tracheophyta</taxon>
        <taxon>Spermatophyta</taxon>
        <taxon>Magnoliopsida</taxon>
        <taxon>eudicotyledons</taxon>
        <taxon>Gunneridae</taxon>
        <taxon>Pentapetalae</taxon>
        <taxon>rosids</taxon>
        <taxon>malvids</taxon>
        <taxon>Malvales</taxon>
        <taxon>Malvaceae</taxon>
        <taxon>Malvoideae</taxon>
        <taxon>Hibiscus</taxon>
    </lineage>
</organism>
<evidence type="ECO:0000313" key="1">
    <source>
        <dbReference type="EMBL" id="KAK9019070.1"/>
    </source>
</evidence>
<reference evidence="1 2" key="1">
    <citation type="journal article" date="2024" name="G3 (Bethesda)">
        <title>Genome assembly of Hibiscus sabdariffa L. provides insights into metabolisms of medicinal natural products.</title>
        <authorList>
            <person name="Kim T."/>
        </authorList>
    </citation>
    <scope>NUCLEOTIDE SEQUENCE [LARGE SCALE GENOMIC DNA]</scope>
    <source>
        <strain evidence="1">TK-2024</strain>
        <tissue evidence="1">Old leaves</tissue>
    </source>
</reference>
<proteinExistence type="predicted"/>
<evidence type="ECO:0000313" key="2">
    <source>
        <dbReference type="Proteomes" id="UP001396334"/>
    </source>
</evidence>
<keyword evidence="2" id="KW-1185">Reference proteome</keyword>
<dbReference type="Proteomes" id="UP001396334">
    <property type="component" value="Unassembled WGS sequence"/>
</dbReference>
<accession>A0ABR2S1W6</accession>
<gene>
    <name evidence="1" type="ORF">V6N11_034109</name>
</gene>
<sequence length="133" mass="15441">MGPSGPGANINMDSFMVNDEEDVPIDQIEGVKHPRNQAHSPIFSPITDLNDAIQFTSADLQDQPRARVWHFRFESSWLMEESCEDTVKSLWAKSEGDYLTRLQFTCRGMDVWFQNVRWAKRLSTKDFKKSWNV</sequence>
<dbReference type="EMBL" id="JBBPBN010000018">
    <property type="protein sequence ID" value="KAK9019070.1"/>
    <property type="molecule type" value="Genomic_DNA"/>
</dbReference>
<protein>
    <submittedName>
        <fullName evidence="1">Uncharacterized protein</fullName>
    </submittedName>
</protein>
<comment type="caution">
    <text evidence="1">The sequence shown here is derived from an EMBL/GenBank/DDBJ whole genome shotgun (WGS) entry which is preliminary data.</text>
</comment>